<evidence type="ECO:0000313" key="2">
    <source>
        <dbReference type="Proteomes" id="UP000780690"/>
    </source>
</evidence>
<proteinExistence type="predicted"/>
<accession>A0ABX0R055</accession>
<dbReference type="Proteomes" id="UP000780690">
    <property type="component" value="Unassembled WGS sequence"/>
</dbReference>
<dbReference type="EMBL" id="VWXD01000009">
    <property type="protein sequence ID" value="NIF02613.1"/>
    <property type="molecule type" value="Genomic_DNA"/>
</dbReference>
<organism evidence="1 2">
    <name type="scientific">Candidatus Pantoea formicae</name>
    <dbReference type="NCBI Taxonomy" id="2608355"/>
    <lineage>
        <taxon>Bacteria</taxon>
        <taxon>Pseudomonadati</taxon>
        <taxon>Pseudomonadota</taxon>
        <taxon>Gammaproteobacteria</taxon>
        <taxon>Enterobacterales</taxon>
        <taxon>Erwiniaceae</taxon>
        <taxon>Pantoea</taxon>
    </lineage>
</organism>
<reference evidence="1 2" key="1">
    <citation type="journal article" date="2019" name="bioRxiv">
        <title>Bacteria contribute to plant secondary compound degradation in a generalist herbivore system.</title>
        <authorList>
            <person name="Francoeur C.B."/>
            <person name="Khadempour L."/>
            <person name="Moreira-Soto R.D."/>
            <person name="Gotting K."/>
            <person name="Book A.J."/>
            <person name="Pinto-Tomas A.A."/>
            <person name="Keefover-Ring K."/>
            <person name="Currie C.R."/>
        </authorList>
    </citation>
    <scope>NUCLEOTIDE SEQUENCE [LARGE SCALE GENOMIC DNA]</scope>
    <source>
        <strain evidence="1 2">Acro-805</strain>
    </source>
</reference>
<name>A0ABX0R055_9GAMM</name>
<protein>
    <submittedName>
        <fullName evidence="1">Uncharacterized protein</fullName>
    </submittedName>
</protein>
<keyword evidence="2" id="KW-1185">Reference proteome</keyword>
<comment type="caution">
    <text evidence="1">The sequence shown here is derived from an EMBL/GenBank/DDBJ whole genome shotgun (WGS) entry which is preliminary data.</text>
</comment>
<dbReference type="RefSeq" id="WP_167141799.1">
    <property type="nucleotide sequence ID" value="NZ_VWXD01000009.1"/>
</dbReference>
<gene>
    <name evidence="1" type="ORF">F3J38_21610</name>
</gene>
<sequence length="93" mass="10382">MKSNSNKKNTFFLLCAAFAALTTFLFSTPLINNGKNIIKSVASIVDFNSKSICTNVKNNVGVIFLNDRYDLILTDNVNNKKHSYEVKTCQLSN</sequence>
<evidence type="ECO:0000313" key="1">
    <source>
        <dbReference type="EMBL" id="NIF02613.1"/>
    </source>
</evidence>